<dbReference type="AlphaFoldDB" id="A0A392RM86"/>
<keyword evidence="1" id="KW-0732">Signal</keyword>
<proteinExistence type="predicted"/>
<feature type="chain" id="PRO_5017354564" evidence="1">
    <location>
        <begin position="21"/>
        <end position="79"/>
    </location>
</feature>
<comment type="caution">
    <text evidence="2">The sequence shown here is derived from an EMBL/GenBank/DDBJ whole genome shotgun (WGS) entry which is preliminary data.</text>
</comment>
<evidence type="ECO:0000313" key="2">
    <source>
        <dbReference type="EMBL" id="MCI37733.1"/>
    </source>
</evidence>
<organism evidence="2 3">
    <name type="scientific">Trifolium medium</name>
    <dbReference type="NCBI Taxonomy" id="97028"/>
    <lineage>
        <taxon>Eukaryota</taxon>
        <taxon>Viridiplantae</taxon>
        <taxon>Streptophyta</taxon>
        <taxon>Embryophyta</taxon>
        <taxon>Tracheophyta</taxon>
        <taxon>Spermatophyta</taxon>
        <taxon>Magnoliopsida</taxon>
        <taxon>eudicotyledons</taxon>
        <taxon>Gunneridae</taxon>
        <taxon>Pentapetalae</taxon>
        <taxon>rosids</taxon>
        <taxon>fabids</taxon>
        <taxon>Fabales</taxon>
        <taxon>Fabaceae</taxon>
        <taxon>Papilionoideae</taxon>
        <taxon>50 kb inversion clade</taxon>
        <taxon>NPAAA clade</taxon>
        <taxon>Hologalegina</taxon>
        <taxon>IRL clade</taxon>
        <taxon>Trifolieae</taxon>
        <taxon>Trifolium</taxon>
    </lineage>
</organism>
<evidence type="ECO:0000256" key="1">
    <source>
        <dbReference type="SAM" id="SignalP"/>
    </source>
</evidence>
<dbReference type="EMBL" id="LXQA010247774">
    <property type="protein sequence ID" value="MCI37733.1"/>
    <property type="molecule type" value="Genomic_DNA"/>
</dbReference>
<name>A0A392RM86_9FABA</name>
<evidence type="ECO:0000313" key="3">
    <source>
        <dbReference type="Proteomes" id="UP000265520"/>
    </source>
</evidence>
<dbReference type="Proteomes" id="UP000265520">
    <property type="component" value="Unassembled WGS sequence"/>
</dbReference>
<feature type="signal peptide" evidence="1">
    <location>
        <begin position="1"/>
        <end position="20"/>
    </location>
</feature>
<sequence length="79" mass="9126">MITWIARLWLALGLAQRARGHHDPVLWGTHLDVRESTTVERTVAYKWYGRVGGTAQIATNLPNRARAELRAREFWNTNQ</sequence>
<accession>A0A392RM86</accession>
<reference evidence="2 3" key="1">
    <citation type="journal article" date="2018" name="Front. Plant Sci.">
        <title>Red Clover (Trifolium pratense) and Zigzag Clover (T. medium) - A Picture of Genomic Similarities and Differences.</title>
        <authorList>
            <person name="Dluhosova J."/>
            <person name="Istvanek J."/>
            <person name="Nedelnik J."/>
            <person name="Repkova J."/>
        </authorList>
    </citation>
    <scope>NUCLEOTIDE SEQUENCE [LARGE SCALE GENOMIC DNA]</scope>
    <source>
        <strain evidence="3">cv. 10/8</strain>
        <tissue evidence="2">Leaf</tissue>
    </source>
</reference>
<keyword evidence="3" id="KW-1185">Reference proteome</keyword>
<protein>
    <submittedName>
        <fullName evidence="2">Uncharacterized protein</fullName>
    </submittedName>
</protein>